<protein>
    <submittedName>
        <fullName evidence="1">Mediator of RNA polymerase II transcription subunit 23</fullName>
    </submittedName>
</protein>
<dbReference type="Proteomes" id="UP000324222">
    <property type="component" value="Unassembled WGS sequence"/>
</dbReference>
<evidence type="ECO:0000313" key="1">
    <source>
        <dbReference type="EMBL" id="MPC19385.1"/>
    </source>
</evidence>
<dbReference type="Pfam" id="PF11573">
    <property type="entry name" value="Med23"/>
    <property type="match status" value="1"/>
</dbReference>
<dbReference type="AlphaFoldDB" id="A0A5B7DE89"/>
<sequence length="228" mass="24665">MEDSVIVAENKVGELLSDILKVDALQEALVNLLVVPKTEKEAARLSTVCADLQRVINEASTEAVNNANAAQDGQKGPDSSKPAGSELAIRIQEGGVTTIVSILARQNNPYRAQFVASALTHLSTTNTVSPKVICIGLLTNENLTPDNDIFWVTAFGIIKKIITGVDYKGVREIMKSTEGSAHMVSLCNMFHNTYTESGNDEAKFKFSASTYPVLCVRQRQLGSVFCTK</sequence>
<proteinExistence type="predicted"/>
<accession>A0A5B7DE89</accession>
<reference evidence="1 2" key="1">
    <citation type="submission" date="2019-05" db="EMBL/GenBank/DDBJ databases">
        <title>Another draft genome of Portunus trituberculatus and its Hox gene families provides insights of decapod evolution.</title>
        <authorList>
            <person name="Jeong J.-H."/>
            <person name="Song I."/>
            <person name="Kim S."/>
            <person name="Choi T."/>
            <person name="Kim D."/>
            <person name="Ryu S."/>
            <person name="Kim W."/>
        </authorList>
    </citation>
    <scope>NUCLEOTIDE SEQUENCE [LARGE SCALE GENOMIC DNA]</scope>
    <source>
        <tissue evidence="1">Muscle</tissue>
    </source>
</reference>
<evidence type="ECO:0000313" key="2">
    <source>
        <dbReference type="Proteomes" id="UP000324222"/>
    </source>
</evidence>
<name>A0A5B7DE89_PORTR</name>
<dbReference type="OrthoDB" id="9982951at2759"/>
<comment type="caution">
    <text evidence="1">The sequence shown here is derived from an EMBL/GenBank/DDBJ whole genome shotgun (WGS) entry which is preliminary data.</text>
</comment>
<keyword evidence="2" id="KW-1185">Reference proteome</keyword>
<dbReference type="InterPro" id="IPR021629">
    <property type="entry name" value="Mediator_Med23"/>
</dbReference>
<dbReference type="EMBL" id="VSRR010000765">
    <property type="protein sequence ID" value="MPC19385.1"/>
    <property type="molecule type" value="Genomic_DNA"/>
</dbReference>
<gene>
    <name evidence="1" type="primary">MED23_2</name>
    <name evidence="1" type="ORF">E2C01_012298</name>
</gene>
<organism evidence="1 2">
    <name type="scientific">Portunus trituberculatus</name>
    <name type="common">Swimming crab</name>
    <name type="synonym">Neptunus trituberculatus</name>
    <dbReference type="NCBI Taxonomy" id="210409"/>
    <lineage>
        <taxon>Eukaryota</taxon>
        <taxon>Metazoa</taxon>
        <taxon>Ecdysozoa</taxon>
        <taxon>Arthropoda</taxon>
        <taxon>Crustacea</taxon>
        <taxon>Multicrustacea</taxon>
        <taxon>Malacostraca</taxon>
        <taxon>Eumalacostraca</taxon>
        <taxon>Eucarida</taxon>
        <taxon>Decapoda</taxon>
        <taxon>Pleocyemata</taxon>
        <taxon>Brachyura</taxon>
        <taxon>Eubrachyura</taxon>
        <taxon>Portunoidea</taxon>
        <taxon>Portunidae</taxon>
        <taxon>Portuninae</taxon>
        <taxon>Portunus</taxon>
    </lineage>
</organism>